<dbReference type="EMBL" id="LXQA010472005">
    <property type="protein sequence ID" value="MCI53965.1"/>
    <property type="molecule type" value="Genomic_DNA"/>
</dbReference>
<dbReference type="AlphaFoldDB" id="A0A392T0X0"/>
<proteinExistence type="predicted"/>
<keyword evidence="2" id="KW-1185">Reference proteome</keyword>
<evidence type="ECO:0000313" key="2">
    <source>
        <dbReference type="Proteomes" id="UP000265520"/>
    </source>
</evidence>
<organism evidence="1 2">
    <name type="scientific">Trifolium medium</name>
    <dbReference type="NCBI Taxonomy" id="97028"/>
    <lineage>
        <taxon>Eukaryota</taxon>
        <taxon>Viridiplantae</taxon>
        <taxon>Streptophyta</taxon>
        <taxon>Embryophyta</taxon>
        <taxon>Tracheophyta</taxon>
        <taxon>Spermatophyta</taxon>
        <taxon>Magnoliopsida</taxon>
        <taxon>eudicotyledons</taxon>
        <taxon>Gunneridae</taxon>
        <taxon>Pentapetalae</taxon>
        <taxon>rosids</taxon>
        <taxon>fabids</taxon>
        <taxon>Fabales</taxon>
        <taxon>Fabaceae</taxon>
        <taxon>Papilionoideae</taxon>
        <taxon>50 kb inversion clade</taxon>
        <taxon>NPAAA clade</taxon>
        <taxon>Hologalegina</taxon>
        <taxon>IRL clade</taxon>
        <taxon>Trifolieae</taxon>
        <taxon>Trifolium</taxon>
    </lineage>
</organism>
<evidence type="ECO:0000313" key="1">
    <source>
        <dbReference type="EMBL" id="MCI53965.1"/>
    </source>
</evidence>
<accession>A0A392T0X0</accession>
<comment type="caution">
    <text evidence="1">The sequence shown here is derived from an EMBL/GenBank/DDBJ whole genome shotgun (WGS) entry which is preliminary data.</text>
</comment>
<sequence>MVDIVQWIWELMDRSNDIPDKKFVGWWAYFTAYAE</sequence>
<name>A0A392T0X0_9FABA</name>
<reference evidence="1 2" key="1">
    <citation type="journal article" date="2018" name="Front. Plant Sci.">
        <title>Red Clover (Trifolium pratense) and Zigzag Clover (T. medium) - A Picture of Genomic Similarities and Differences.</title>
        <authorList>
            <person name="Dluhosova J."/>
            <person name="Istvanek J."/>
            <person name="Nedelnik J."/>
            <person name="Repkova J."/>
        </authorList>
    </citation>
    <scope>NUCLEOTIDE SEQUENCE [LARGE SCALE GENOMIC DNA]</scope>
    <source>
        <strain evidence="2">cv. 10/8</strain>
        <tissue evidence="1">Leaf</tissue>
    </source>
</reference>
<protein>
    <submittedName>
        <fullName evidence="1">Uncharacterized protein</fullName>
    </submittedName>
</protein>
<dbReference type="Proteomes" id="UP000265520">
    <property type="component" value="Unassembled WGS sequence"/>
</dbReference>